<evidence type="ECO:0000313" key="1">
    <source>
        <dbReference type="EMBL" id="CZT13149.1"/>
    </source>
</evidence>
<proteinExistence type="predicted"/>
<accession>A0A1E1LTE9</accession>
<name>A0A1E1LTE9_9HELO</name>
<dbReference type="AlphaFoldDB" id="A0A1E1LTE9"/>
<keyword evidence="2" id="KW-1185">Reference proteome</keyword>
<organism evidence="1 2">
    <name type="scientific">Rhynchosporium agropyri</name>
    <dbReference type="NCBI Taxonomy" id="914238"/>
    <lineage>
        <taxon>Eukaryota</taxon>
        <taxon>Fungi</taxon>
        <taxon>Dikarya</taxon>
        <taxon>Ascomycota</taxon>
        <taxon>Pezizomycotina</taxon>
        <taxon>Leotiomycetes</taxon>
        <taxon>Helotiales</taxon>
        <taxon>Ploettnerulaceae</taxon>
        <taxon>Rhynchosporium</taxon>
    </lineage>
</organism>
<dbReference type="OrthoDB" id="4719947at2759"/>
<sequence length="255" mass="29231">MSSEIEINSLFGNEKSVDDLIKIFKEENDPQTVFNLIPISPDKPLQQETEDAREAILKSQYFWATRIERTVQEKLGSSNAKERFSMERSWERASFRAKLVDFLPRQTPWLFVIRDESGSPGVEQLHGDYHSDKIIYQKITHEFLSSSLPAAQKGKLQIIERYISETLVSIHDKMIKPLRFSVSLPLTTQEGPPRILILTLTFAQKKDGTKTSLEVSTSLYEAGVNTKALEEQRLNDKLLGQGRSILDNWTLYILD</sequence>
<dbReference type="EMBL" id="FJUX01000178">
    <property type="protein sequence ID" value="CZT13149.1"/>
    <property type="molecule type" value="Genomic_DNA"/>
</dbReference>
<reference evidence="2" key="1">
    <citation type="submission" date="2016-03" db="EMBL/GenBank/DDBJ databases">
        <authorList>
            <person name="Guldener U."/>
        </authorList>
    </citation>
    <scope>NUCLEOTIDE SEQUENCE [LARGE SCALE GENOMIC DNA]</scope>
    <source>
        <strain evidence="2">04CH-RAC-A.6.1</strain>
    </source>
</reference>
<dbReference type="Proteomes" id="UP000178912">
    <property type="component" value="Unassembled WGS sequence"/>
</dbReference>
<gene>
    <name evidence="1" type="ORF">RAG0_16726</name>
</gene>
<protein>
    <submittedName>
        <fullName evidence="1">Uncharacterized protein</fullName>
    </submittedName>
</protein>
<evidence type="ECO:0000313" key="2">
    <source>
        <dbReference type="Proteomes" id="UP000178912"/>
    </source>
</evidence>